<organism evidence="1 2">
    <name type="scientific">Canavalia gladiata</name>
    <name type="common">Sword bean</name>
    <name type="synonym">Dolichos gladiatus</name>
    <dbReference type="NCBI Taxonomy" id="3824"/>
    <lineage>
        <taxon>Eukaryota</taxon>
        <taxon>Viridiplantae</taxon>
        <taxon>Streptophyta</taxon>
        <taxon>Embryophyta</taxon>
        <taxon>Tracheophyta</taxon>
        <taxon>Spermatophyta</taxon>
        <taxon>Magnoliopsida</taxon>
        <taxon>eudicotyledons</taxon>
        <taxon>Gunneridae</taxon>
        <taxon>Pentapetalae</taxon>
        <taxon>rosids</taxon>
        <taxon>fabids</taxon>
        <taxon>Fabales</taxon>
        <taxon>Fabaceae</taxon>
        <taxon>Papilionoideae</taxon>
        <taxon>50 kb inversion clade</taxon>
        <taxon>NPAAA clade</taxon>
        <taxon>indigoferoid/millettioid clade</taxon>
        <taxon>Phaseoleae</taxon>
        <taxon>Canavalia</taxon>
    </lineage>
</organism>
<reference evidence="1 2" key="1">
    <citation type="submission" date="2024-01" db="EMBL/GenBank/DDBJ databases">
        <title>The genomes of 5 underutilized Papilionoideae crops provide insights into root nodulation and disease resistanc.</title>
        <authorList>
            <person name="Jiang F."/>
        </authorList>
    </citation>
    <scope>NUCLEOTIDE SEQUENCE [LARGE SCALE GENOMIC DNA]</scope>
    <source>
        <strain evidence="1">LVBAO_FW01</strain>
        <tissue evidence="1">Leaves</tissue>
    </source>
</reference>
<protein>
    <submittedName>
        <fullName evidence="1">Uncharacterized protein</fullName>
    </submittedName>
</protein>
<gene>
    <name evidence="1" type="ORF">VNO77_33268</name>
</gene>
<name>A0AAN9KBG4_CANGL</name>
<dbReference type="Proteomes" id="UP001367508">
    <property type="component" value="Unassembled WGS sequence"/>
</dbReference>
<comment type="caution">
    <text evidence="1">The sequence shown here is derived from an EMBL/GenBank/DDBJ whole genome shotgun (WGS) entry which is preliminary data.</text>
</comment>
<dbReference type="EMBL" id="JAYMYQ010000008">
    <property type="protein sequence ID" value="KAK7314740.1"/>
    <property type="molecule type" value="Genomic_DNA"/>
</dbReference>
<dbReference type="AlphaFoldDB" id="A0AAN9KBG4"/>
<sequence length="95" mass="10792">MKGLYRDSPQVGDYSIPIPDKLCGGKIKKVRDTVVISFLTAIIKQTEYMKLCRFDCTSKGFITLSSYTNQSILYHSFQLGHVSLSRGLLSTLRRR</sequence>
<accession>A0AAN9KBG4</accession>
<keyword evidence="2" id="KW-1185">Reference proteome</keyword>
<proteinExistence type="predicted"/>
<evidence type="ECO:0000313" key="1">
    <source>
        <dbReference type="EMBL" id="KAK7314740.1"/>
    </source>
</evidence>
<evidence type="ECO:0000313" key="2">
    <source>
        <dbReference type="Proteomes" id="UP001367508"/>
    </source>
</evidence>